<reference evidence="6 7" key="1">
    <citation type="submission" date="2018-01" db="EMBL/GenBank/DDBJ databases">
        <authorList>
            <person name="Clerissi C."/>
        </authorList>
    </citation>
    <scope>NUCLEOTIDE SEQUENCE [LARGE SCALE GENOMIC DNA]</scope>
    <source>
        <strain evidence="6">Cupriavidus taiwanensis STM 6021</strain>
    </source>
</reference>
<keyword evidence="3" id="KW-0238">DNA-binding</keyword>
<dbReference type="EMBL" id="OGUU01000054">
    <property type="protein sequence ID" value="SPC26194.1"/>
    <property type="molecule type" value="Genomic_DNA"/>
</dbReference>
<evidence type="ECO:0000256" key="2">
    <source>
        <dbReference type="ARBA" id="ARBA00023015"/>
    </source>
</evidence>
<dbReference type="GO" id="GO:0000976">
    <property type="term" value="F:transcription cis-regulatory region binding"/>
    <property type="evidence" value="ECO:0007669"/>
    <property type="project" value="TreeGrafter"/>
</dbReference>
<dbReference type="Proteomes" id="UP000257139">
    <property type="component" value="Unassembled WGS sequence"/>
</dbReference>
<dbReference type="SUPFAM" id="SSF53850">
    <property type="entry name" value="Periplasmic binding protein-like II"/>
    <property type="match status" value="1"/>
</dbReference>
<keyword evidence="4" id="KW-0804">Transcription</keyword>
<dbReference type="PROSITE" id="PS50931">
    <property type="entry name" value="HTH_LYSR"/>
    <property type="match status" value="1"/>
</dbReference>
<evidence type="ECO:0000313" key="7">
    <source>
        <dbReference type="Proteomes" id="UP000257139"/>
    </source>
</evidence>
<dbReference type="PANTHER" id="PTHR30126">
    <property type="entry name" value="HTH-TYPE TRANSCRIPTIONAL REGULATOR"/>
    <property type="match status" value="1"/>
</dbReference>
<dbReference type="GO" id="GO:0003700">
    <property type="term" value="F:DNA-binding transcription factor activity"/>
    <property type="evidence" value="ECO:0007669"/>
    <property type="project" value="InterPro"/>
</dbReference>
<dbReference type="InterPro" id="IPR000847">
    <property type="entry name" value="LysR_HTH_N"/>
</dbReference>
<dbReference type="Pfam" id="PF03466">
    <property type="entry name" value="LysR_substrate"/>
    <property type="match status" value="1"/>
</dbReference>
<gene>
    <name evidence="6" type="ORF">CBM2594_U70027</name>
</gene>
<dbReference type="InterPro" id="IPR036390">
    <property type="entry name" value="WH_DNA-bd_sf"/>
</dbReference>
<dbReference type="InterPro" id="IPR005119">
    <property type="entry name" value="LysR_subst-bd"/>
</dbReference>
<feature type="domain" description="HTH lysR-type" evidence="5">
    <location>
        <begin position="1"/>
        <end position="59"/>
    </location>
</feature>
<name>A0A7Z7NQN6_9BURK</name>
<evidence type="ECO:0000256" key="1">
    <source>
        <dbReference type="ARBA" id="ARBA00009437"/>
    </source>
</evidence>
<sequence>MTTFRELEAFVAVADTGSFERAARSLATSQSNVSRLISDFEGTFQRPLLNREQRSARLTLEGQEVLRIARDVLRQRANLTERFGDPDLVTTTLRLGVTELAALTWLGRFLAQLRERYARIRVELEVGNSTTLHTSMRDGRLDIAIVADVIRSIDMARLPVGSVKFGWYCASTSGLSDELTLSEFEHQTLLIQGSASGAGSLLSQWLVDKGIRAANIINSDSLAALAGICAAGLGLASLPRAVALDPVERGVLREVNLSIGAPEMKFIALVRIDAISAFHRAVAQLASESCDFTTPFHRTRPQSVEPTGGASC</sequence>
<dbReference type="SUPFAM" id="SSF46785">
    <property type="entry name" value="Winged helix' DNA-binding domain"/>
    <property type="match status" value="1"/>
</dbReference>
<comment type="similarity">
    <text evidence="1">Belongs to the LysR transcriptional regulatory family.</text>
</comment>
<comment type="caution">
    <text evidence="6">The sequence shown here is derived from an EMBL/GenBank/DDBJ whole genome shotgun (WGS) entry which is preliminary data.</text>
</comment>
<accession>A0A7Z7NQN6</accession>
<evidence type="ECO:0000256" key="3">
    <source>
        <dbReference type="ARBA" id="ARBA00023125"/>
    </source>
</evidence>
<protein>
    <submittedName>
        <fullName evidence="6">Transcriptional regulator LysR family</fullName>
    </submittedName>
</protein>
<proteinExistence type="inferred from homology"/>
<dbReference type="Pfam" id="PF00126">
    <property type="entry name" value="HTH_1"/>
    <property type="match status" value="1"/>
</dbReference>
<dbReference type="AlphaFoldDB" id="A0A7Z7NQN6"/>
<evidence type="ECO:0000256" key="4">
    <source>
        <dbReference type="ARBA" id="ARBA00023163"/>
    </source>
</evidence>
<dbReference type="InterPro" id="IPR036388">
    <property type="entry name" value="WH-like_DNA-bd_sf"/>
</dbReference>
<organism evidence="6 7">
    <name type="scientific">Cupriavidus taiwanensis</name>
    <dbReference type="NCBI Taxonomy" id="164546"/>
    <lineage>
        <taxon>Bacteria</taxon>
        <taxon>Pseudomonadati</taxon>
        <taxon>Pseudomonadota</taxon>
        <taxon>Betaproteobacteria</taxon>
        <taxon>Burkholderiales</taxon>
        <taxon>Burkholderiaceae</taxon>
        <taxon>Cupriavidus</taxon>
    </lineage>
</organism>
<dbReference type="CDD" id="cd05466">
    <property type="entry name" value="PBP2_LTTR_substrate"/>
    <property type="match status" value="1"/>
</dbReference>
<evidence type="ECO:0000313" key="6">
    <source>
        <dbReference type="EMBL" id="SPC26194.1"/>
    </source>
</evidence>
<evidence type="ECO:0000259" key="5">
    <source>
        <dbReference type="PROSITE" id="PS50931"/>
    </source>
</evidence>
<dbReference type="FunFam" id="1.10.10.10:FF:000001">
    <property type="entry name" value="LysR family transcriptional regulator"/>
    <property type="match status" value="1"/>
</dbReference>
<dbReference type="Gene3D" id="3.40.190.290">
    <property type="match status" value="1"/>
</dbReference>
<dbReference type="Gene3D" id="1.10.10.10">
    <property type="entry name" value="Winged helix-like DNA-binding domain superfamily/Winged helix DNA-binding domain"/>
    <property type="match status" value="1"/>
</dbReference>
<dbReference type="RefSeq" id="WP_115737080.1">
    <property type="nucleotide sequence ID" value="NZ_LT984799.1"/>
</dbReference>
<dbReference type="PANTHER" id="PTHR30126:SF40">
    <property type="entry name" value="HTH-TYPE TRANSCRIPTIONAL REGULATOR GLTR"/>
    <property type="match status" value="1"/>
</dbReference>
<keyword evidence="2" id="KW-0805">Transcription regulation</keyword>